<keyword evidence="2 8" id="KW-0597">Phosphoprotein</keyword>
<dbReference type="SMART" id="SM00448">
    <property type="entry name" value="REC"/>
    <property type="match status" value="1"/>
</dbReference>
<comment type="function">
    <text evidence="7">May play the central regulatory role in sporulation. It may be an element of the effector pathway responsible for the activation of sporulation genes in response to nutritional stress. Spo0A may act in concert with spo0H (a sigma factor) to control the expression of some genes that are critical to the sporulation process.</text>
</comment>
<dbReference type="SMART" id="SM00862">
    <property type="entry name" value="Trans_reg_C"/>
    <property type="match status" value="1"/>
</dbReference>
<dbReference type="AlphaFoldDB" id="A0A9D1V3B6"/>
<evidence type="ECO:0000256" key="4">
    <source>
        <dbReference type="ARBA" id="ARBA00023015"/>
    </source>
</evidence>
<proteinExistence type="predicted"/>
<evidence type="ECO:0000256" key="2">
    <source>
        <dbReference type="ARBA" id="ARBA00022553"/>
    </source>
</evidence>
<organism evidence="12 13">
    <name type="scientific">Candidatus Allofournierella pullicola</name>
    <dbReference type="NCBI Taxonomy" id="2838596"/>
    <lineage>
        <taxon>Bacteria</taxon>
        <taxon>Bacillati</taxon>
        <taxon>Bacillota</taxon>
        <taxon>Clostridia</taxon>
        <taxon>Eubacteriales</taxon>
        <taxon>Oscillospiraceae</taxon>
        <taxon>Allofournierella</taxon>
    </lineage>
</organism>
<dbReference type="GO" id="GO:0000976">
    <property type="term" value="F:transcription cis-regulatory region binding"/>
    <property type="evidence" value="ECO:0007669"/>
    <property type="project" value="TreeGrafter"/>
</dbReference>
<reference evidence="12" key="2">
    <citation type="submission" date="2021-04" db="EMBL/GenBank/DDBJ databases">
        <authorList>
            <person name="Gilroy R."/>
        </authorList>
    </citation>
    <scope>NUCLEOTIDE SEQUENCE</scope>
    <source>
        <strain evidence="12">2239</strain>
    </source>
</reference>
<dbReference type="Pfam" id="PF00486">
    <property type="entry name" value="Trans_reg_C"/>
    <property type="match status" value="1"/>
</dbReference>
<dbReference type="InterPro" id="IPR039420">
    <property type="entry name" value="WalR-like"/>
</dbReference>
<dbReference type="Proteomes" id="UP000824193">
    <property type="component" value="Unassembled WGS sequence"/>
</dbReference>
<dbReference type="CDD" id="cd00383">
    <property type="entry name" value="trans_reg_C"/>
    <property type="match status" value="1"/>
</dbReference>
<evidence type="ECO:0000256" key="1">
    <source>
        <dbReference type="ARBA" id="ARBA00018672"/>
    </source>
</evidence>
<dbReference type="PROSITE" id="PS51755">
    <property type="entry name" value="OMPR_PHOB"/>
    <property type="match status" value="1"/>
</dbReference>
<feature type="domain" description="Response regulatory" evidence="10">
    <location>
        <begin position="2"/>
        <end position="115"/>
    </location>
</feature>
<dbReference type="EMBL" id="DXFW01000012">
    <property type="protein sequence ID" value="HIX05281.1"/>
    <property type="molecule type" value="Genomic_DNA"/>
</dbReference>
<gene>
    <name evidence="12" type="ORF">H9865_04115</name>
</gene>
<evidence type="ECO:0000256" key="9">
    <source>
        <dbReference type="PROSITE-ProRule" id="PRU01091"/>
    </source>
</evidence>
<dbReference type="InterPro" id="IPR011006">
    <property type="entry name" value="CheY-like_superfamily"/>
</dbReference>
<comment type="caution">
    <text evidence="12">The sequence shown here is derived from an EMBL/GenBank/DDBJ whole genome shotgun (WGS) entry which is preliminary data.</text>
</comment>
<dbReference type="SUPFAM" id="SSF52172">
    <property type="entry name" value="CheY-like"/>
    <property type="match status" value="1"/>
</dbReference>
<dbReference type="InterPro" id="IPR001789">
    <property type="entry name" value="Sig_transdc_resp-reg_receiver"/>
</dbReference>
<dbReference type="Gene3D" id="3.40.50.2300">
    <property type="match status" value="1"/>
</dbReference>
<feature type="domain" description="OmpR/PhoB-type" evidence="11">
    <location>
        <begin position="121"/>
        <end position="218"/>
    </location>
</feature>
<evidence type="ECO:0000256" key="8">
    <source>
        <dbReference type="PROSITE-ProRule" id="PRU00169"/>
    </source>
</evidence>
<evidence type="ECO:0000256" key="7">
    <source>
        <dbReference type="ARBA" id="ARBA00024867"/>
    </source>
</evidence>
<keyword evidence="5 9" id="KW-0238">DNA-binding</keyword>
<evidence type="ECO:0000256" key="3">
    <source>
        <dbReference type="ARBA" id="ARBA00023012"/>
    </source>
</evidence>
<dbReference type="GO" id="GO:0005829">
    <property type="term" value="C:cytosol"/>
    <property type="evidence" value="ECO:0007669"/>
    <property type="project" value="TreeGrafter"/>
</dbReference>
<name>A0A9D1V3B6_9FIRM</name>
<evidence type="ECO:0000256" key="5">
    <source>
        <dbReference type="ARBA" id="ARBA00023125"/>
    </source>
</evidence>
<dbReference type="Pfam" id="PF00072">
    <property type="entry name" value="Response_reg"/>
    <property type="match status" value="1"/>
</dbReference>
<dbReference type="PANTHER" id="PTHR48111:SF40">
    <property type="entry name" value="PHOSPHATE REGULON TRANSCRIPTIONAL REGULATORY PROTEIN PHOB"/>
    <property type="match status" value="1"/>
</dbReference>
<protein>
    <recommendedName>
        <fullName evidence="1">Stage 0 sporulation protein A homolog</fullName>
    </recommendedName>
</protein>
<dbReference type="InterPro" id="IPR036388">
    <property type="entry name" value="WH-like_DNA-bd_sf"/>
</dbReference>
<evidence type="ECO:0000313" key="13">
    <source>
        <dbReference type="Proteomes" id="UP000824193"/>
    </source>
</evidence>
<dbReference type="InterPro" id="IPR001867">
    <property type="entry name" value="OmpR/PhoB-type_DNA-bd"/>
</dbReference>
<dbReference type="PROSITE" id="PS50110">
    <property type="entry name" value="RESPONSE_REGULATORY"/>
    <property type="match status" value="1"/>
</dbReference>
<keyword evidence="6" id="KW-0804">Transcription</keyword>
<dbReference type="PANTHER" id="PTHR48111">
    <property type="entry name" value="REGULATOR OF RPOS"/>
    <property type="match status" value="1"/>
</dbReference>
<accession>A0A9D1V3B6</accession>
<evidence type="ECO:0000259" key="10">
    <source>
        <dbReference type="PROSITE" id="PS50110"/>
    </source>
</evidence>
<feature type="DNA-binding region" description="OmpR/PhoB-type" evidence="9">
    <location>
        <begin position="121"/>
        <end position="218"/>
    </location>
</feature>
<evidence type="ECO:0000256" key="6">
    <source>
        <dbReference type="ARBA" id="ARBA00023163"/>
    </source>
</evidence>
<reference evidence="12" key="1">
    <citation type="journal article" date="2021" name="PeerJ">
        <title>Extensive microbial diversity within the chicken gut microbiome revealed by metagenomics and culture.</title>
        <authorList>
            <person name="Gilroy R."/>
            <person name="Ravi A."/>
            <person name="Getino M."/>
            <person name="Pursley I."/>
            <person name="Horton D.L."/>
            <person name="Alikhan N.F."/>
            <person name="Baker D."/>
            <person name="Gharbi K."/>
            <person name="Hall N."/>
            <person name="Watson M."/>
            <person name="Adriaenssens E.M."/>
            <person name="Foster-Nyarko E."/>
            <person name="Jarju S."/>
            <person name="Secka A."/>
            <person name="Antonio M."/>
            <person name="Oren A."/>
            <person name="Chaudhuri R.R."/>
            <person name="La Ragione R."/>
            <person name="Hildebrand F."/>
            <person name="Pallen M.J."/>
        </authorList>
    </citation>
    <scope>NUCLEOTIDE SEQUENCE</scope>
    <source>
        <strain evidence="12">2239</strain>
    </source>
</reference>
<sequence>MTVLLVEDEEAIARPLATLLRAEGWTIETACTAARARELAAACAFDAALIDLGLPDGSGYEICRAVRAAGDAAVIILTARSDEDSVVRALEEGADDYVAKPFRARELVSRLRAVIRRRGPKQVYAFGTLTVDARSAQVTVDNVPVALTAQEYRLLLLMVSQAGRVWERGQLLQALWDDGGAFVEDNTLTVTVKRLREKLGREGGRIATVRGIGYRWEEKP</sequence>
<dbReference type="GO" id="GO:0032993">
    <property type="term" value="C:protein-DNA complex"/>
    <property type="evidence" value="ECO:0007669"/>
    <property type="project" value="TreeGrafter"/>
</dbReference>
<dbReference type="Gene3D" id="1.10.10.10">
    <property type="entry name" value="Winged helix-like DNA-binding domain superfamily/Winged helix DNA-binding domain"/>
    <property type="match status" value="1"/>
</dbReference>
<dbReference type="GO" id="GO:0006355">
    <property type="term" value="P:regulation of DNA-templated transcription"/>
    <property type="evidence" value="ECO:0007669"/>
    <property type="project" value="InterPro"/>
</dbReference>
<evidence type="ECO:0000259" key="11">
    <source>
        <dbReference type="PROSITE" id="PS51755"/>
    </source>
</evidence>
<keyword evidence="3" id="KW-0902">Two-component regulatory system</keyword>
<feature type="modified residue" description="4-aspartylphosphate" evidence="8">
    <location>
        <position position="51"/>
    </location>
</feature>
<evidence type="ECO:0000313" key="12">
    <source>
        <dbReference type="EMBL" id="HIX05281.1"/>
    </source>
</evidence>
<dbReference type="GO" id="GO:0000156">
    <property type="term" value="F:phosphorelay response regulator activity"/>
    <property type="evidence" value="ECO:0007669"/>
    <property type="project" value="TreeGrafter"/>
</dbReference>
<keyword evidence="4" id="KW-0805">Transcription regulation</keyword>